<feature type="region of interest" description="Disordered" evidence="2">
    <location>
        <begin position="1"/>
        <end position="59"/>
    </location>
</feature>
<evidence type="ECO:0000259" key="4">
    <source>
        <dbReference type="Pfam" id="PF18912"/>
    </source>
</evidence>
<dbReference type="EMBL" id="VWOX01000003">
    <property type="protein sequence ID" value="KAA5545143.1"/>
    <property type="molecule type" value="Genomic_DNA"/>
</dbReference>
<dbReference type="Pfam" id="PF00156">
    <property type="entry name" value="Pribosyltran"/>
    <property type="match status" value="1"/>
</dbReference>
<comment type="caution">
    <text evidence="5">The sequence shown here is derived from an EMBL/GenBank/DDBJ whole genome shotgun (WGS) entry which is preliminary data.</text>
</comment>
<feature type="domain" description="Phosphoribosyltransferase" evidence="3">
    <location>
        <begin position="300"/>
        <end position="359"/>
    </location>
</feature>
<name>A0A5M6DCN5_9BACT</name>
<evidence type="ECO:0000259" key="3">
    <source>
        <dbReference type="Pfam" id="PF00156"/>
    </source>
</evidence>
<evidence type="ECO:0008006" key="7">
    <source>
        <dbReference type="Google" id="ProtNLM"/>
    </source>
</evidence>
<dbReference type="RefSeq" id="WP_150075410.1">
    <property type="nucleotide sequence ID" value="NZ_VWOX01000003.1"/>
</dbReference>
<feature type="compositionally biased region" description="Low complexity" evidence="2">
    <location>
        <begin position="31"/>
        <end position="42"/>
    </location>
</feature>
<reference evidence="5 6" key="1">
    <citation type="submission" date="2019-08" db="EMBL/GenBank/DDBJ databases">
        <authorList>
            <person name="Dhanesh K."/>
            <person name="Kumar G."/>
            <person name="Sasikala C."/>
            <person name="Venkata Ramana C."/>
        </authorList>
    </citation>
    <scope>NUCLEOTIDE SEQUENCE [LARGE SCALE GENOMIC DNA]</scope>
    <source>
        <strain evidence="5 6">JC645</strain>
    </source>
</reference>
<protein>
    <recommendedName>
        <fullName evidence="7">ComF family protein</fullName>
    </recommendedName>
</protein>
<evidence type="ECO:0000313" key="5">
    <source>
        <dbReference type="EMBL" id="KAA5545143.1"/>
    </source>
</evidence>
<feature type="domain" description="Double zinc ribbon" evidence="4">
    <location>
        <begin position="90"/>
        <end position="140"/>
    </location>
</feature>
<dbReference type="Proteomes" id="UP000324479">
    <property type="component" value="Unassembled WGS sequence"/>
</dbReference>
<dbReference type="PANTHER" id="PTHR47505">
    <property type="entry name" value="DNA UTILIZATION PROTEIN YHGH"/>
    <property type="match status" value="1"/>
</dbReference>
<dbReference type="PANTHER" id="PTHR47505:SF1">
    <property type="entry name" value="DNA UTILIZATION PROTEIN YHGH"/>
    <property type="match status" value="1"/>
</dbReference>
<dbReference type="InterPro" id="IPR029057">
    <property type="entry name" value="PRTase-like"/>
</dbReference>
<gene>
    <name evidence="5" type="ORF">FYK55_05565</name>
</gene>
<dbReference type="SUPFAM" id="SSF53271">
    <property type="entry name" value="PRTase-like"/>
    <property type="match status" value="1"/>
</dbReference>
<evidence type="ECO:0000313" key="6">
    <source>
        <dbReference type="Proteomes" id="UP000324479"/>
    </source>
</evidence>
<dbReference type="AlphaFoldDB" id="A0A5M6DCN5"/>
<comment type="similarity">
    <text evidence="1">Belongs to the ComF/GntX family.</text>
</comment>
<dbReference type="InterPro" id="IPR000836">
    <property type="entry name" value="PRTase_dom"/>
</dbReference>
<organism evidence="5 6">
    <name type="scientific">Roseiconus nitratireducens</name>
    <dbReference type="NCBI Taxonomy" id="2605748"/>
    <lineage>
        <taxon>Bacteria</taxon>
        <taxon>Pseudomonadati</taxon>
        <taxon>Planctomycetota</taxon>
        <taxon>Planctomycetia</taxon>
        <taxon>Pirellulales</taxon>
        <taxon>Pirellulaceae</taxon>
        <taxon>Roseiconus</taxon>
    </lineage>
</organism>
<dbReference type="CDD" id="cd06223">
    <property type="entry name" value="PRTases_typeI"/>
    <property type="match status" value="1"/>
</dbReference>
<dbReference type="InterPro" id="IPR051910">
    <property type="entry name" value="ComF/GntX_DNA_util-trans"/>
</dbReference>
<accession>A0A5M6DCN5</accession>
<dbReference type="Gene3D" id="3.40.50.2020">
    <property type="match status" value="1"/>
</dbReference>
<proteinExistence type="inferred from homology"/>
<dbReference type="InterPro" id="IPR044005">
    <property type="entry name" value="DZR_2"/>
</dbReference>
<sequence>MTPDATSADARTPPDAGKAAATTNPQPRSTALEPAAKPLEPAAKPPGPTAEPTPGSAEQRDLGVASFTTAGIATPAASFPMAARSLGRQFLELLLPSTCRICDACVAADEDFCRRCLRHLTQSEPLMRSACARCARPGASKPQGITASGPSSVRLDPIPTDCQACRNESFAFDRCLALWTYQGEVREAVVAAKYASKVALADALGRRLAQKIAEGLLGADRPNPSAPSAPDGLLPDLITSVPSHRWRRIQRGGGGVGVLAAVTAKSLQRAGLNCSYRPILKTTRRIRKQAWLGDRERVENVRGAFRIARRRWRSAGGSLQNRHVLLVDDVITTGSTANEVARVLKASGASRVTVAVVARA</sequence>
<dbReference type="Pfam" id="PF18912">
    <property type="entry name" value="DZR_2"/>
    <property type="match status" value="1"/>
</dbReference>
<evidence type="ECO:0000256" key="1">
    <source>
        <dbReference type="ARBA" id="ARBA00008007"/>
    </source>
</evidence>
<keyword evidence="6" id="KW-1185">Reference proteome</keyword>
<evidence type="ECO:0000256" key="2">
    <source>
        <dbReference type="SAM" id="MobiDB-lite"/>
    </source>
</evidence>